<evidence type="ECO:0000313" key="2">
    <source>
        <dbReference type="EMBL" id="CAF4771832.1"/>
    </source>
</evidence>
<accession>A0A8S3CZM8</accession>
<organism evidence="4 5">
    <name type="scientific">Rotaria magnacalcarata</name>
    <dbReference type="NCBI Taxonomy" id="392030"/>
    <lineage>
        <taxon>Eukaryota</taxon>
        <taxon>Metazoa</taxon>
        <taxon>Spiralia</taxon>
        <taxon>Gnathifera</taxon>
        <taxon>Rotifera</taxon>
        <taxon>Eurotatoria</taxon>
        <taxon>Bdelloidea</taxon>
        <taxon>Philodinida</taxon>
        <taxon>Philodinidae</taxon>
        <taxon>Rotaria</taxon>
    </lineage>
</organism>
<reference evidence="4" key="1">
    <citation type="submission" date="2021-02" db="EMBL/GenBank/DDBJ databases">
        <authorList>
            <person name="Nowell W R."/>
        </authorList>
    </citation>
    <scope>NUCLEOTIDE SEQUENCE</scope>
</reference>
<sequence length="38" mass="3887">MKTGLILTQLSANQHGSMYQCTALCANGLFAAAAESGN</sequence>
<proteinExistence type="predicted"/>
<dbReference type="Proteomes" id="UP000681967">
    <property type="component" value="Unassembled WGS sequence"/>
</dbReference>
<dbReference type="EMBL" id="CAJOBJ010194226">
    <property type="protein sequence ID" value="CAF4963799.1"/>
    <property type="molecule type" value="Genomic_DNA"/>
</dbReference>
<evidence type="ECO:0000313" key="3">
    <source>
        <dbReference type="EMBL" id="CAF4901114.1"/>
    </source>
</evidence>
<dbReference type="Proteomes" id="UP000681720">
    <property type="component" value="Unassembled WGS sequence"/>
</dbReference>
<dbReference type="EMBL" id="CAJOBJ010176196">
    <property type="protein sequence ID" value="CAF4901114.1"/>
    <property type="molecule type" value="Genomic_DNA"/>
</dbReference>
<evidence type="ECO:0000313" key="4">
    <source>
        <dbReference type="EMBL" id="CAF4963799.1"/>
    </source>
</evidence>
<dbReference type="AlphaFoldDB" id="A0A8S3CZM8"/>
<dbReference type="EMBL" id="CAJOBI010141962">
    <property type="protein sequence ID" value="CAF4771832.1"/>
    <property type="molecule type" value="Genomic_DNA"/>
</dbReference>
<evidence type="ECO:0000313" key="5">
    <source>
        <dbReference type="Proteomes" id="UP000681720"/>
    </source>
</evidence>
<feature type="non-terminal residue" evidence="4">
    <location>
        <position position="1"/>
    </location>
</feature>
<protein>
    <submittedName>
        <fullName evidence="4">Uncharacterized protein</fullName>
    </submittedName>
</protein>
<dbReference type="EMBL" id="CAJOBH010067976">
    <property type="protein sequence ID" value="CAF4457798.1"/>
    <property type="molecule type" value="Genomic_DNA"/>
</dbReference>
<gene>
    <name evidence="1" type="ORF">BYL167_LOCUS34055</name>
    <name evidence="3" type="ORF">GIL414_LOCUS51841</name>
    <name evidence="4" type="ORF">GIL414_LOCUS55012</name>
    <name evidence="2" type="ORF">SMN809_LOCUS45968</name>
</gene>
<dbReference type="Proteomes" id="UP000676336">
    <property type="component" value="Unassembled WGS sequence"/>
</dbReference>
<name>A0A8S3CZM8_9BILA</name>
<evidence type="ECO:0000313" key="1">
    <source>
        <dbReference type="EMBL" id="CAF4457798.1"/>
    </source>
</evidence>
<comment type="caution">
    <text evidence="4">The sequence shown here is derived from an EMBL/GenBank/DDBJ whole genome shotgun (WGS) entry which is preliminary data.</text>
</comment>